<organism evidence="1 2">
    <name type="scientific">Riccia fluitans</name>
    <dbReference type="NCBI Taxonomy" id="41844"/>
    <lineage>
        <taxon>Eukaryota</taxon>
        <taxon>Viridiplantae</taxon>
        <taxon>Streptophyta</taxon>
        <taxon>Embryophyta</taxon>
        <taxon>Marchantiophyta</taxon>
        <taxon>Marchantiopsida</taxon>
        <taxon>Marchantiidae</taxon>
        <taxon>Marchantiales</taxon>
        <taxon>Ricciaceae</taxon>
        <taxon>Riccia</taxon>
    </lineage>
</organism>
<gene>
    <name evidence="1" type="ORF">R1flu_001956</name>
</gene>
<keyword evidence="2" id="KW-1185">Reference proteome</keyword>
<reference evidence="1 2" key="1">
    <citation type="submission" date="2024-09" db="EMBL/GenBank/DDBJ databases">
        <title>Chromosome-scale assembly of Riccia fluitans.</title>
        <authorList>
            <person name="Paukszto L."/>
            <person name="Sawicki J."/>
            <person name="Karawczyk K."/>
            <person name="Piernik-Szablinska J."/>
            <person name="Szczecinska M."/>
            <person name="Mazdziarz M."/>
        </authorList>
    </citation>
    <scope>NUCLEOTIDE SEQUENCE [LARGE SCALE GENOMIC DNA]</scope>
    <source>
        <strain evidence="1">Rf_01</strain>
        <tissue evidence="1">Aerial parts of the thallus</tissue>
    </source>
</reference>
<dbReference type="AlphaFoldDB" id="A0ABD1Y555"/>
<evidence type="ECO:0000313" key="2">
    <source>
        <dbReference type="Proteomes" id="UP001605036"/>
    </source>
</evidence>
<name>A0ABD1Y555_9MARC</name>
<comment type="caution">
    <text evidence="1">The sequence shown here is derived from an EMBL/GenBank/DDBJ whole genome shotgun (WGS) entry which is preliminary data.</text>
</comment>
<dbReference type="Proteomes" id="UP001605036">
    <property type="component" value="Unassembled WGS sequence"/>
</dbReference>
<dbReference type="EMBL" id="JBHFFA010000006">
    <property type="protein sequence ID" value="KAL2621751.1"/>
    <property type="molecule type" value="Genomic_DNA"/>
</dbReference>
<proteinExistence type="predicted"/>
<sequence>MKWVVKPKLYGSAHWSSMYDTHWNAKETCSKRNNRCAPRVLQPCWARGDPTTATVRRPRITSMEDHKEDTCTLIVVAAEHGFGSIGIGESVVPLPRLSAPEAK</sequence>
<accession>A0ABD1Y555</accession>
<protein>
    <submittedName>
        <fullName evidence="1">Uncharacterized protein</fullName>
    </submittedName>
</protein>
<evidence type="ECO:0000313" key="1">
    <source>
        <dbReference type="EMBL" id="KAL2621751.1"/>
    </source>
</evidence>